<dbReference type="PaxDb" id="2903-EOD06311"/>
<keyword evidence="5" id="KW-1185">Reference proteome</keyword>
<evidence type="ECO:0000256" key="2">
    <source>
        <dbReference type="ARBA" id="ARBA00023014"/>
    </source>
</evidence>
<reference evidence="4" key="2">
    <citation type="submission" date="2024-10" db="UniProtKB">
        <authorList>
            <consortium name="EnsemblProtists"/>
        </authorList>
    </citation>
    <scope>IDENTIFICATION</scope>
</reference>
<dbReference type="InterPro" id="IPR036010">
    <property type="entry name" value="2Fe-2S_ferredoxin-like_sf"/>
</dbReference>
<evidence type="ECO:0000259" key="3">
    <source>
        <dbReference type="PROSITE" id="PS51085"/>
    </source>
</evidence>
<dbReference type="KEGG" id="ehx:EMIHUDRAFT_78774"/>
<proteinExistence type="predicted"/>
<evidence type="ECO:0000256" key="1">
    <source>
        <dbReference type="ARBA" id="ARBA00022714"/>
    </source>
</evidence>
<keyword evidence="2" id="KW-0411">Iron-sulfur</keyword>
<name>A0A0D3I4X6_EMIH1</name>
<reference evidence="5" key="1">
    <citation type="journal article" date="2013" name="Nature">
        <title>Pan genome of the phytoplankton Emiliania underpins its global distribution.</title>
        <authorList>
            <person name="Read B.A."/>
            <person name="Kegel J."/>
            <person name="Klute M.J."/>
            <person name="Kuo A."/>
            <person name="Lefebvre S.C."/>
            <person name="Maumus F."/>
            <person name="Mayer C."/>
            <person name="Miller J."/>
            <person name="Monier A."/>
            <person name="Salamov A."/>
            <person name="Young J."/>
            <person name="Aguilar M."/>
            <person name="Claverie J.M."/>
            <person name="Frickenhaus S."/>
            <person name="Gonzalez K."/>
            <person name="Herman E.K."/>
            <person name="Lin Y.C."/>
            <person name="Napier J."/>
            <person name="Ogata H."/>
            <person name="Sarno A.F."/>
            <person name="Shmutz J."/>
            <person name="Schroeder D."/>
            <person name="de Vargas C."/>
            <person name="Verret F."/>
            <person name="von Dassow P."/>
            <person name="Valentin K."/>
            <person name="Van de Peer Y."/>
            <person name="Wheeler G."/>
            <person name="Dacks J.B."/>
            <person name="Delwiche C.F."/>
            <person name="Dyhrman S.T."/>
            <person name="Glockner G."/>
            <person name="John U."/>
            <person name="Richards T."/>
            <person name="Worden A.Z."/>
            <person name="Zhang X."/>
            <person name="Grigoriev I.V."/>
            <person name="Allen A.E."/>
            <person name="Bidle K."/>
            <person name="Borodovsky M."/>
            <person name="Bowler C."/>
            <person name="Brownlee C."/>
            <person name="Cock J.M."/>
            <person name="Elias M."/>
            <person name="Gladyshev V.N."/>
            <person name="Groth M."/>
            <person name="Guda C."/>
            <person name="Hadaegh A."/>
            <person name="Iglesias-Rodriguez M.D."/>
            <person name="Jenkins J."/>
            <person name="Jones B.M."/>
            <person name="Lawson T."/>
            <person name="Leese F."/>
            <person name="Lindquist E."/>
            <person name="Lobanov A."/>
            <person name="Lomsadze A."/>
            <person name="Malik S.B."/>
            <person name="Marsh M.E."/>
            <person name="Mackinder L."/>
            <person name="Mock T."/>
            <person name="Mueller-Roeber B."/>
            <person name="Pagarete A."/>
            <person name="Parker M."/>
            <person name="Probert I."/>
            <person name="Quesneville H."/>
            <person name="Raines C."/>
            <person name="Rensing S.A."/>
            <person name="Riano-Pachon D.M."/>
            <person name="Richier S."/>
            <person name="Rokitta S."/>
            <person name="Shiraiwa Y."/>
            <person name="Soanes D.M."/>
            <person name="van der Giezen M."/>
            <person name="Wahlund T.M."/>
            <person name="Williams B."/>
            <person name="Wilson W."/>
            <person name="Wolfe G."/>
            <person name="Wurch L.L."/>
        </authorList>
    </citation>
    <scope>NUCLEOTIDE SEQUENCE</scope>
</reference>
<dbReference type="Pfam" id="PF00111">
    <property type="entry name" value="Fer2"/>
    <property type="match status" value="1"/>
</dbReference>
<evidence type="ECO:0000313" key="5">
    <source>
        <dbReference type="Proteomes" id="UP000013827"/>
    </source>
</evidence>
<dbReference type="Gene3D" id="3.10.20.30">
    <property type="match status" value="1"/>
</dbReference>
<protein>
    <recommendedName>
        <fullName evidence="3">2Fe-2S ferredoxin-type domain-containing protein</fullName>
    </recommendedName>
</protein>
<dbReference type="GeneID" id="17252462"/>
<sequence>TLLDTALEAGLDPPFTCRAGVCGMCAARLVSGEVTTCTSRAAISHHRLSPSRTPTLSV</sequence>
<dbReference type="PROSITE" id="PS51085">
    <property type="entry name" value="2FE2S_FER_2"/>
    <property type="match status" value="1"/>
</dbReference>
<dbReference type="AlphaFoldDB" id="A0A0D3I4X6"/>
<dbReference type="PROSITE" id="PS00197">
    <property type="entry name" value="2FE2S_FER_1"/>
    <property type="match status" value="1"/>
</dbReference>
<evidence type="ECO:0000313" key="4">
    <source>
        <dbReference type="EnsemblProtists" id="EOD06311"/>
    </source>
</evidence>
<keyword evidence="1" id="KW-0408">Iron</keyword>
<keyword evidence="1" id="KW-0001">2Fe-2S</keyword>
<dbReference type="EnsemblProtists" id="EOD06311">
    <property type="protein sequence ID" value="EOD06311"/>
    <property type="gene ID" value="EMIHUDRAFT_78774"/>
</dbReference>
<dbReference type="InterPro" id="IPR001041">
    <property type="entry name" value="2Fe-2S_ferredoxin-type"/>
</dbReference>
<dbReference type="InterPro" id="IPR012675">
    <property type="entry name" value="Beta-grasp_dom_sf"/>
</dbReference>
<accession>A0A0D3I4X6</accession>
<dbReference type="Proteomes" id="UP000013827">
    <property type="component" value="Unassembled WGS sequence"/>
</dbReference>
<feature type="domain" description="2Fe-2S ferredoxin-type" evidence="3">
    <location>
        <begin position="1"/>
        <end position="58"/>
    </location>
</feature>
<dbReference type="InterPro" id="IPR006058">
    <property type="entry name" value="2Fe2S_fd_BS"/>
</dbReference>
<organism evidence="4 5">
    <name type="scientific">Emiliania huxleyi (strain CCMP1516)</name>
    <dbReference type="NCBI Taxonomy" id="280463"/>
    <lineage>
        <taxon>Eukaryota</taxon>
        <taxon>Haptista</taxon>
        <taxon>Haptophyta</taxon>
        <taxon>Prymnesiophyceae</taxon>
        <taxon>Isochrysidales</taxon>
        <taxon>Noelaerhabdaceae</taxon>
        <taxon>Emiliania</taxon>
    </lineage>
</organism>
<keyword evidence="1" id="KW-0479">Metal-binding</keyword>
<dbReference type="SUPFAM" id="SSF54292">
    <property type="entry name" value="2Fe-2S ferredoxin-like"/>
    <property type="match status" value="1"/>
</dbReference>
<dbReference type="RefSeq" id="XP_005758740.1">
    <property type="nucleotide sequence ID" value="XM_005758683.1"/>
</dbReference>
<dbReference type="HOGENOM" id="CLU_2985407_0_0_1"/>
<dbReference type="CDD" id="cd00207">
    <property type="entry name" value="fer2"/>
    <property type="match status" value="1"/>
</dbReference>
<dbReference type="GO" id="GO:0051537">
    <property type="term" value="F:2 iron, 2 sulfur cluster binding"/>
    <property type="evidence" value="ECO:0007669"/>
    <property type="project" value="UniProtKB-KW"/>
</dbReference>